<gene>
    <name evidence="1" type="ORF">GCM10023353_11790</name>
</gene>
<keyword evidence="2" id="KW-1185">Reference proteome</keyword>
<dbReference type="Proteomes" id="UP001500839">
    <property type="component" value="Unassembled WGS sequence"/>
</dbReference>
<proteinExistence type="predicted"/>
<accession>A0ABP9CI85</accession>
<dbReference type="RefSeq" id="WP_200170767.1">
    <property type="nucleotide sequence ID" value="NZ_BAABKQ010000001.1"/>
</dbReference>
<sequence>MTRLPARVGDRVTVRPGVFAEITAVRRSPFPYAELTTEHGDRITIPLSKLEA</sequence>
<name>A0ABP9CI85_9ACTN</name>
<dbReference type="EMBL" id="BAABKQ010000001">
    <property type="protein sequence ID" value="GAA4809462.1"/>
    <property type="molecule type" value="Genomic_DNA"/>
</dbReference>
<organism evidence="1 2">
    <name type="scientific">Tomitella cavernea</name>
    <dbReference type="NCBI Taxonomy" id="1387982"/>
    <lineage>
        <taxon>Bacteria</taxon>
        <taxon>Bacillati</taxon>
        <taxon>Actinomycetota</taxon>
        <taxon>Actinomycetes</taxon>
        <taxon>Mycobacteriales</taxon>
        <taxon>Tomitella</taxon>
    </lineage>
</organism>
<evidence type="ECO:0000313" key="2">
    <source>
        <dbReference type="Proteomes" id="UP001500839"/>
    </source>
</evidence>
<protein>
    <submittedName>
        <fullName evidence="1">Uncharacterized protein</fullName>
    </submittedName>
</protein>
<evidence type="ECO:0000313" key="1">
    <source>
        <dbReference type="EMBL" id="GAA4809462.1"/>
    </source>
</evidence>
<comment type="caution">
    <text evidence="1">The sequence shown here is derived from an EMBL/GenBank/DDBJ whole genome shotgun (WGS) entry which is preliminary data.</text>
</comment>
<reference evidence="2" key="1">
    <citation type="journal article" date="2019" name="Int. J. Syst. Evol. Microbiol.">
        <title>The Global Catalogue of Microorganisms (GCM) 10K type strain sequencing project: providing services to taxonomists for standard genome sequencing and annotation.</title>
        <authorList>
            <consortium name="The Broad Institute Genomics Platform"/>
            <consortium name="The Broad Institute Genome Sequencing Center for Infectious Disease"/>
            <person name="Wu L."/>
            <person name="Ma J."/>
        </authorList>
    </citation>
    <scope>NUCLEOTIDE SEQUENCE [LARGE SCALE GENOMIC DNA]</scope>
    <source>
        <strain evidence="2">JCM 18542</strain>
    </source>
</reference>